<evidence type="ECO:0000313" key="2">
    <source>
        <dbReference type="EMBL" id="MCY1004456.1"/>
    </source>
</evidence>
<comment type="caution">
    <text evidence="2">The sequence shown here is derived from an EMBL/GenBank/DDBJ whole genome shotgun (WGS) entry which is preliminary data.</text>
</comment>
<dbReference type="Proteomes" id="UP001150924">
    <property type="component" value="Unassembled WGS sequence"/>
</dbReference>
<dbReference type="AlphaFoldDB" id="A0A9X3EIS3"/>
<dbReference type="RefSeq" id="WP_267766003.1">
    <property type="nucleotide sequence ID" value="NZ_JAPNKE010000002.1"/>
</dbReference>
<gene>
    <name evidence="2" type="ORF">OV079_02500</name>
</gene>
<accession>A0A9X3EIS3</accession>
<feature type="compositionally biased region" description="Pro residues" evidence="1">
    <location>
        <begin position="24"/>
        <end position="40"/>
    </location>
</feature>
<proteinExistence type="predicted"/>
<reference evidence="2" key="1">
    <citation type="submission" date="2022-11" db="EMBL/GenBank/DDBJ databases">
        <title>Minimal conservation of predation-associated metabolite biosynthetic gene clusters underscores biosynthetic potential of Myxococcota including descriptions for ten novel species: Archangium lansinium sp. nov., Myxococcus landrumus sp. nov., Nannocystis bai.</title>
        <authorList>
            <person name="Ahearne A."/>
            <person name="Stevens C."/>
            <person name="Phillips K."/>
        </authorList>
    </citation>
    <scope>NUCLEOTIDE SEQUENCE</scope>
    <source>
        <strain evidence="2">Na p29</strain>
    </source>
</reference>
<sequence>MPDAGIYIEGELLPEEMRLALQHAPPPSAPTPSERPVPPPEPEKLRDYAETMQHAFEDVRKGYVQNLRDIQDCAKRFSELWIEREQQFANEAARQRELMHKSLADVDLLGRSVKAVQLDDVLAMSSVNTSARSRRSDGVTLLDFVGGLFKTIANDR</sequence>
<protein>
    <submittedName>
        <fullName evidence="2">Uncharacterized protein</fullName>
    </submittedName>
</protein>
<evidence type="ECO:0000313" key="3">
    <source>
        <dbReference type="Proteomes" id="UP001150924"/>
    </source>
</evidence>
<dbReference type="EMBL" id="JAPNKE010000002">
    <property type="protein sequence ID" value="MCY1004456.1"/>
    <property type="molecule type" value="Genomic_DNA"/>
</dbReference>
<keyword evidence="3" id="KW-1185">Reference proteome</keyword>
<evidence type="ECO:0000256" key="1">
    <source>
        <dbReference type="SAM" id="MobiDB-lite"/>
    </source>
</evidence>
<name>A0A9X3EIS3_9BACT</name>
<organism evidence="2 3">
    <name type="scientific">Nannocystis pusilla</name>
    <dbReference type="NCBI Taxonomy" id="889268"/>
    <lineage>
        <taxon>Bacteria</taxon>
        <taxon>Pseudomonadati</taxon>
        <taxon>Myxococcota</taxon>
        <taxon>Polyangia</taxon>
        <taxon>Nannocystales</taxon>
        <taxon>Nannocystaceae</taxon>
        <taxon>Nannocystis</taxon>
    </lineage>
</organism>
<feature type="region of interest" description="Disordered" evidence="1">
    <location>
        <begin position="19"/>
        <end position="44"/>
    </location>
</feature>